<proteinExistence type="predicted"/>
<accession>A0A151SDJ7</accession>
<gene>
    <name evidence="1" type="ORF">KK1_025102</name>
</gene>
<evidence type="ECO:0008006" key="3">
    <source>
        <dbReference type="Google" id="ProtNLM"/>
    </source>
</evidence>
<dbReference type="Gramene" id="C.cajan_24242.t">
    <property type="protein sequence ID" value="C.cajan_24242.t.cds1"/>
    <property type="gene ID" value="C.cajan_24242"/>
</dbReference>
<evidence type="ECO:0000313" key="1">
    <source>
        <dbReference type="EMBL" id="KYP52902.1"/>
    </source>
</evidence>
<name>A0A151SDJ7_CAJCA</name>
<evidence type="ECO:0000313" key="2">
    <source>
        <dbReference type="Proteomes" id="UP000075243"/>
    </source>
</evidence>
<dbReference type="AlphaFoldDB" id="A0A151SDJ7"/>
<sequence length="98" mass="11325">MGLVEECSQTTDKSLARTLISTLTTMTFDSSLIILKHVIKMKKIATRLKSLGMIMNENFLIQLILNSLPIKYGPFQMRYNTMRKWNVHELHNIRGNKA</sequence>
<organism evidence="1 2">
    <name type="scientific">Cajanus cajan</name>
    <name type="common">Pigeon pea</name>
    <name type="synonym">Cajanus indicus</name>
    <dbReference type="NCBI Taxonomy" id="3821"/>
    <lineage>
        <taxon>Eukaryota</taxon>
        <taxon>Viridiplantae</taxon>
        <taxon>Streptophyta</taxon>
        <taxon>Embryophyta</taxon>
        <taxon>Tracheophyta</taxon>
        <taxon>Spermatophyta</taxon>
        <taxon>Magnoliopsida</taxon>
        <taxon>eudicotyledons</taxon>
        <taxon>Gunneridae</taxon>
        <taxon>Pentapetalae</taxon>
        <taxon>rosids</taxon>
        <taxon>fabids</taxon>
        <taxon>Fabales</taxon>
        <taxon>Fabaceae</taxon>
        <taxon>Papilionoideae</taxon>
        <taxon>50 kb inversion clade</taxon>
        <taxon>NPAAA clade</taxon>
        <taxon>indigoferoid/millettioid clade</taxon>
        <taxon>Phaseoleae</taxon>
        <taxon>Cajanus</taxon>
    </lineage>
</organism>
<reference evidence="1" key="1">
    <citation type="journal article" date="2012" name="Nat. Biotechnol.">
        <title>Draft genome sequence of pigeonpea (Cajanus cajan), an orphan legume crop of resource-poor farmers.</title>
        <authorList>
            <person name="Varshney R.K."/>
            <person name="Chen W."/>
            <person name="Li Y."/>
            <person name="Bharti A.K."/>
            <person name="Saxena R.K."/>
            <person name="Schlueter J.A."/>
            <person name="Donoghue M.T."/>
            <person name="Azam S."/>
            <person name="Fan G."/>
            <person name="Whaley A.M."/>
            <person name="Farmer A.D."/>
            <person name="Sheridan J."/>
            <person name="Iwata A."/>
            <person name="Tuteja R."/>
            <person name="Penmetsa R.V."/>
            <person name="Wu W."/>
            <person name="Upadhyaya H.D."/>
            <person name="Yang S.P."/>
            <person name="Shah T."/>
            <person name="Saxena K.B."/>
            <person name="Michael T."/>
            <person name="McCombie W.R."/>
            <person name="Yang B."/>
            <person name="Zhang G."/>
            <person name="Yang H."/>
            <person name="Wang J."/>
            <person name="Spillane C."/>
            <person name="Cook D.R."/>
            <person name="May G.D."/>
            <person name="Xu X."/>
            <person name="Jackson S.A."/>
        </authorList>
    </citation>
    <scope>NUCLEOTIDE SEQUENCE [LARGE SCALE GENOMIC DNA]</scope>
</reference>
<keyword evidence="2" id="KW-1185">Reference proteome</keyword>
<protein>
    <recommendedName>
        <fullName evidence="3">Retrovirus-related Pol polyprotein from transposon TNT 1-94</fullName>
    </recommendedName>
</protein>
<dbReference type="Proteomes" id="UP000075243">
    <property type="component" value="Unassembled WGS sequence"/>
</dbReference>
<dbReference type="EMBL" id="KQ483418">
    <property type="protein sequence ID" value="KYP52902.1"/>
    <property type="molecule type" value="Genomic_DNA"/>
</dbReference>
<dbReference type="Pfam" id="PF14223">
    <property type="entry name" value="Retrotran_gag_2"/>
    <property type="match status" value="1"/>
</dbReference>